<feature type="transmembrane region" description="Helical" evidence="6">
    <location>
        <begin position="96"/>
        <end position="119"/>
    </location>
</feature>
<organism evidence="7 8">
    <name type="scientific">Cognatiyoonia koreensis</name>
    <dbReference type="NCBI Taxonomy" id="364200"/>
    <lineage>
        <taxon>Bacteria</taxon>
        <taxon>Pseudomonadati</taxon>
        <taxon>Pseudomonadota</taxon>
        <taxon>Alphaproteobacteria</taxon>
        <taxon>Rhodobacterales</taxon>
        <taxon>Paracoccaceae</taxon>
        <taxon>Cognatiyoonia</taxon>
    </lineage>
</organism>
<feature type="transmembrane region" description="Helical" evidence="6">
    <location>
        <begin position="34"/>
        <end position="56"/>
    </location>
</feature>
<feature type="transmembrane region" description="Helical" evidence="6">
    <location>
        <begin position="212"/>
        <end position="234"/>
    </location>
</feature>
<keyword evidence="4 6" id="KW-1133">Transmembrane helix</keyword>
<accession>A0A1I0NI53</accession>
<dbReference type="EMBL" id="FOIZ01000001">
    <property type="protein sequence ID" value="SEW00915.1"/>
    <property type="molecule type" value="Genomic_DNA"/>
</dbReference>
<evidence type="ECO:0000256" key="6">
    <source>
        <dbReference type="SAM" id="Phobius"/>
    </source>
</evidence>
<proteinExistence type="predicted"/>
<keyword evidence="3 6" id="KW-0812">Transmembrane</keyword>
<evidence type="ECO:0000256" key="5">
    <source>
        <dbReference type="ARBA" id="ARBA00023136"/>
    </source>
</evidence>
<name>A0A1I0NI53_9RHOB</name>
<evidence type="ECO:0000256" key="4">
    <source>
        <dbReference type="ARBA" id="ARBA00022989"/>
    </source>
</evidence>
<reference evidence="7 8" key="1">
    <citation type="submission" date="2016-10" db="EMBL/GenBank/DDBJ databases">
        <authorList>
            <person name="de Groot N.N."/>
        </authorList>
    </citation>
    <scope>NUCLEOTIDE SEQUENCE [LARGE SCALE GENOMIC DNA]</scope>
    <source>
        <strain evidence="7 8">DSM 17925</strain>
    </source>
</reference>
<evidence type="ECO:0000256" key="2">
    <source>
        <dbReference type="ARBA" id="ARBA00022475"/>
    </source>
</evidence>
<comment type="subcellular location">
    <subcellularLocation>
        <location evidence="1">Cell membrane</location>
        <topology evidence="1">Multi-pass membrane protein</topology>
    </subcellularLocation>
</comment>
<feature type="transmembrane region" description="Helical" evidence="6">
    <location>
        <begin position="246"/>
        <end position="270"/>
    </location>
</feature>
<dbReference type="AlphaFoldDB" id="A0A1I0NI53"/>
<gene>
    <name evidence="7" type="ORF">SAMN04488515_0627</name>
</gene>
<dbReference type="PANTHER" id="PTHR30213">
    <property type="entry name" value="INNER MEMBRANE PROTEIN YHJD"/>
    <property type="match status" value="1"/>
</dbReference>
<keyword evidence="8" id="KW-1185">Reference proteome</keyword>
<feature type="transmembrane region" description="Helical" evidence="6">
    <location>
        <begin position="180"/>
        <end position="200"/>
    </location>
</feature>
<dbReference type="RefSeq" id="WP_242650474.1">
    <property type="nucleotide sequence ID" value="NZ_FOIZ01000001.1"/>
</dbReference>
<keyword evidence="2" id="KW-1003">Cell membrane</keyword>
<dbReference type="PIRSF" id="PIRSF035875">
    <property type="entry name" value="RNase_BN"/>
    <property type="match status" value="1"/>
</dbReference>
<sequence length="285" mass="30673">MEVEKPWYLRFYRMLFGVWTTASDRNIGLISAGVAFFGMFAIFPAIAAVIAVFGLLADPVVVAEQLALMKDIIPSDAYAILTGQIMRLLGARGETLGWATFVSIALALWAARAGVAGLIGGLNEIAKRPPRNGIKQIVVALTLTICLVALAVTALFAVIVAPIILAFAPLTEGNANVLEGVRWVVALVALYAALSLLYRFGPNQRHARLRWFTIGAVTVIFLWIAASFGLSYYLSNFASYNEVYGSIGAVIGMLLWLYITAYLILLGAALNLHIHGKVAGDPVSE</sequence>
<evidence type="ECO:0000313" key="7">
    <source>
        <dbReference type="EMBL" id="SEW00915.1"/>
    </source>
</evidence>
<protein>
    <submittedName>
        <fullName evidence="7">Membrane protein</fullName>
    </submittedName>
</protein>
<dbReference type="NCBIfam" id="TIGR00765">
    <property type="entry name" value="yihY_not_rbn"/>
    <property type="match status" value="1"/>
</dbReference>
<evidence type="ECO:0000313" key="8">
    <source>
        <dbReference type="Proteomes" id="UP000199167"/>
    </source>
</evidence>
<evidence type="ECO:0000256" key="3">
    <source>
        <dbReference type="ARBA" id="ARBA00022692"/>
    </source>
</evidence>
<dbReference type="STRING" id="364200.SAMN04488515_0627"/>
<dbReference type="InterPro" id="IPR017039">
    <property type="entry name" value="Virul_fac_BrkB"/>
</dbReference>
<keyword evidence="5 6" id="KW-0472">Membrane</keyword>
<dbReference type="Proteomes" id="UP000199167">
    <property type="component" value="Unassembled WGS sequence"/>
</dbReference>
<dbReference type="PANTHER" id="PTHR30213:SF0">
    <property type="entry name" value="UPF0761 MEMBRANE PROTEIN YIHY"/>
    <property type="match status" value="1"/>
</dbReference>
<evidence type="ECO:0000256" key="1">
    <source>
        <dbReference type="ARBA" id="ARBA00004651"/>
    </source>
</evidence>
<dbReference type="Pfam" id="PF03631">
    <property type="entry name" value="Virul_fac_BrkB"/>
    <property type="match status" value="1"/>
</dbReference>
<dbReference type="GO" id="GO:0005886">
    <property type="term" value="C:plasma membrane"/>
    <property type="evidence" value="ECO:0007669"/>
    <property type="project" value="UniProtKB-SubCell"/>
</dbReference>
<feature type="transmembrane region" description="Helical" evidence="6">
    <location>
        <begin position="140"/>
        <end position="168"/>
    </location>
</feature>